<dbReference type="PANTHER" id="PTHR30154:SF34">
    <property type="entry name" value="TRANSCRIPTIONAL REGULATOR AZLB"/>
    <property type="match status" value="1"/>
</dbReference>
<name>A0A495Y1S7_9MICO</name>
<keyword evidence="3" id="KW-0804">Transcription</keyword>
<dbReference type="EMBL" id="RBXT01000001">
    <property type="protein sequence ID" value="RKT78753.1"/>
    <property type="molecule type" value="Genomic_DNA"/>
</dbReference>
<evidence type="ECO:0000256" key="3">
    <source>
        <dbReference type="ARBA" id="ARBA00023163"/>
    </source>
</evidence>
<dbReference type="PANTHER" id="PTHR30154">
    <property type="entry name" value="LEUCINE-RESPONSIVE REGULATORY PROTEIN"/>
    <property type="match status" value="1"/>
</dbReference>
<evidence type="ECO:0000256" key="2">
    <source>
        <dbReference type="ARBA" id="ARBA00023125"/>
    </source>
</evidence>
<dbReference type="GO" id="GO:0005829">
    <property type="term" value="C:cytosol"/>
    <property type="evidence" value="ECO:0007669"/>
    <property type="project" value="TreeGrafter"/>
</dbReference>
<dbReference type="GO" id="GO:0043565">
    <property type="term" value="F:sequence-specific DNA binding"/>
    <property type="evidence" value="ECO:0007669"/>
    <property type="project" value="InterPro"/>
</dbReference>
<dbReference type="InterPro" id="IPR036390">
    <property type="entry name" value="WH_DNA-bd_sf"/>
</dbReference>
<reference evidence="5 6" key="1">
    <citation type="submission" date="2018-10" db="EMBL/GenBank/DDBJ databases">
        <title>Sequencing the genomes of 1000 actinobacteria strains.</title>
        <authorList>
            <person name="Klenk H.-P."/>
        </authorList>
    </citation>
    <scope>NUCLEOTIDE SEQUENCE [LARGE SCALE GENOMIC DNA]</scope>
    <source>
        <strain evidence="5 6">DSM 44267</strain>
    </source>
</reference>
<proteinExistence type="predicted"/>
<dbReference type="Pfam" id="PF13412">
    <property type="entry name" value="HTH_24"/>
    <property type="match status" value="1"/>
</dbReference>
<dbReference type="Gene3D" id="1.10.10.10">
    <property type="entry name" value="Winged helix-like DNA-binding domain superfamily/Winged helix DNA-binding domain"/>
    <property type="match status" value="1"/>
</dbReference>
<dbReference type="SUPFAM" id="SSF46785">
    <property type="entry name" value="Winged helix' DNA-binding domain"/>
    <property type="match status" value="1"/>
</dbReference>
<dbReference type="PRINTS" id="PR00033">
    <property type="entry name" value="HTHASNC"/>
</dbReference>
<accession>A0A495Y1S7</accession>
<dbReference type="InterPro" id="IPR019887">
    <property type="entry name" value="Tscrpt_reg_AsnC/Lrp_C"/>
</dbReference>
<dbReference type="GO" id="GO:0043200">
    <property type="term" value="P:response to amino acid"/>
    <property type="evidence" value="ECO:0007669"/>
    <property type="project" value="TreeGrafter"/>
</dbReference>
<dbReference type="Gene3D" id="3.30.70.920">
    <property type="match status" value="1"/>
</dbReference>
<keyword evidence="2" id="KW-0238">DNA-binding</keyword>
<dbReference type="SMART" id="SM00344">
    <property type="entry name" value="HTH_ASNC"/>
    <property type="match status" value="1"/>
</dbReference>
<dbReference type="Pfam" id="PF01037">
    <property type="entry name" value="AsnC_trans_reg"/>
    <property type="match status" value="1"/>
</dbReference>
<keyword evidence="1" id="KW-0805">Transcription regulation</keyword>
<dbReference type="RefSeq" id="WP_211333341.1">
    <property type="nucleotide sequence ID" value="NZ_RBXT01000001.1"/>
</dbReference>
<evidence type="ECO:0000313" key="5">
    <source>
        <dbReference type="EMBL" id="RKT78753.1"/>
    </source>
</evidence>
<dbReference type="PROSITE" id="PS50956">
    <property type="entry name" value="HTH_ASNC_2"/>
    <property type="match status" value="1"/>
</dbReference>
<gene>
    <name evidence="5" type="ORF">DFJ68_2202</name>
</gene>
<dbReference type="InterPro" id="IPR036388">
    <property type="entry name" value="WH-like_DNA-bd_sf"/>
</dbReference>
<dbReference type="InterPro" id="IPR019888">
    <property type="entry name" value="Tscrpt_reg_AsnC-like"/>
</dbReference>
<protein>
    <submittedName>
        <fullName evidence="5">AsnC family transcriptional regulator</fullName>
    </submittedName>
</protein>
<evidence type="ECO:0000259" key="4">
    <source>
        <dbReference type="PROSITE" id="PS50956"/>
    </source>
</evidence>
<keyword evidence="6" id="KW-1185">Reference proteome</keyword>
<organism evidence="5 6">
    <name type="scientific">Terracoccus luteus</name>
    <dbReference type="NCBI Taxonomy" id="53356"/>
    <lineage>
        <taxon>Bacteria</taxon>
        <taxon>Bacillati</taxon>
        <taxon>Actinomycetota</taxon>
        <taxon>Actinomycetes</taxon>
        <taxon>Micrococcales</taxon>
        <taxon>Intrasporangiaceae</taxon>
        <taxon>Terracoccus</taxon>
    </lineage>
</organism>
<dbReference type="InterPro" id="IPR000485">
    <property type="entry name" value="AsnC-type_HTH_dom"/>
</dbReference>
<comment type="caution">
    <text evidence="5">The sequence shown here is derived from an EMBL/GenBank/DDBJ whole genome shotgun (WGS) entry which is preliminary data.</text>
</comment>
<dbReference type="Proteomes" id="UP000278440">
    <property type="component" value="Unassembled WGS sequence"/>
</dbReference>
<dbReference type="AlphaFoldDB" id="A0A495Y1S7"/>
<sequence length="165" mass="17655">MSRIDAVDRQILTELVGDARVSMRDLAARVHVSRANAYARVRRLIDDGVIERFTAQVAPEEVGLGTTAYVSMRIQQNSWQAVADHLSGVPGVEHIALCSGDFDVVALVRTRDTSHLRDLVLEDIRAVPGVVTTRTVVVLDEVRPVFGVGGAATAMANGAEPAPGS</sequence>
<feature type="domain" description="HTH asnC-type" evidence="4">
    <location>
        <begin position="4"/>
        <end position="65"/>
    </location>
</feature>
<dbReference type="InterPro" id="IPR011008">
    <property type="entry name" value="Dimeric_a/b-barrel"/>
</dbReference>
<dbReference type="SUPFAM" id="SSF54909">
    <property type="entry name" value="Dimeric alpha+beta barrel"/>
    <property type="match status" value="1"/>
</dbReference>
<evidence type="ECO:0000256" key="1">
    <source>
        <dbReference type="ARBA" id="ARBA00023015"/>
    </source>
</evidence>
<evidence type="ECO:0000313" key="6">
    <source>
        <dbReference type="Proteomes" id="UP000278440"/>
    </source>
</evidence>